<accession>A0A0N0U951</accession>
<dbReference type="RefSeq" id="WP_053969416.1">
    <property type="nucleotide sequence ID" value="NZ_LIUF01000008.1"/>
</dbReference>
<dbReference type="InterPro" id="IPR036388">
    <property type="entry name" value="WH-like_DNA-bd_sf"/>
</dbReference>
<dbReference type="Pfam" id="PF04255">
    <property type="entry name" value="DUF433"/>
    <property type="match status" value="1"/>
</dbReference>
<evidence type="ECO:0008006" key="3">
    <source>
        <dbReference type="Google" id="ProtNLM"/>
    </source>
</evidence>
<evidence type="ECO:0000313" key="2">
    <source>
        <dbReference type="Proteomes" id="UP000037729"/>
    </source>
</evidence>
<keyword evidence="2" id="KW-1185">Reference proteome</keyword>
<proteinExistence type="predicted"/>
<evidence type="ECO:0000313" key="1">
    <source>
        <dbReference type="EMBL" id="KOX91606.1"/>
    </source>
</evidence>
<dbReference type="PATRIC" id="fig|1705562.3.peg.2078"/>
<dbReference type="AlphaFoldDB" id="A0A0N0U951"/>
<dbReference type="InterPro" id="IPR007367">
    <property type="entry name" value="DUF433"/>
</dbReference>
<sequence length="127" mass="14246">MVNAHVEVPEDGEPRIAGRRISVLSVALQIGGTDVTIEEYADERDLEVADVTAALAWAANREEWMASLIEERALGMQEMADRDYPEGVAGPELDTEDVADFHRRAQRALADIVEDWRRYGDTRFGEE</sequence>
<dbReference type="Proteomes" id="UP000037729">
    <property type="component" value="Unassembled WGS sequence"/>
</dbReference>
<gene>
    <name evidence="1" type="ORF">AMS69_17960</name>
</gene>
<organism evidence="1 2">
    <name type="scientific">Haloarcula rubripromontorii</name>
    <dbReference type="NCBI Taxonomy" id="1705562"/>
    <lineage>
        <taxon>Archaea</taxon>
        <taxon>Methanobacteriati</taxon>
        <taxon>Methanobacteriota</taxon>
        <taxon>Stenosarchaea group</taxon>
        <taxon>Halobacteria</taxon>
        <taxon>Halobacteriales</taxon>
        <taxon>Haloarculaceae</taxon>
        <taxon>Haloarcula</taxon>
    </lineage>
</organism>
<reference evidence="1 2" key="1">
    <citation type="submission" date="2015-08" db="EMBL/GenBank/DDBJ databases">
        <title>Genomes of Isolates from Cabo Rojo, PR.</title>
        <authorList>
            <person name="Sanchez-Nieves R.L."/>
            <person name="Montalvo-Rodriguez R."/>
        </authorList>
    </citation>
    <scope>NUCLEOTIDE SEQUENCE [LARGE SCALE GENOMIC DNA]</scope>
    <source>
        <strain evidence="1 2">SL3</strain>
    </source>
</reference>
<dbReference type="OrthoDB" id="350816at2157"/>
<dbReference type="Gene3D" id="1.10.10.10">
    <property type="entry name" value="Winged helix-like DNA-binding domain superfamily/Winged helix DNA-binding domain"/>
    <property type="match status" value="1"/>
</dbReference>
<protein>
    <recommendedName>
        <fullName evidence="3">DUF433 domain-containing protein</fullName>
    </recommendedName>
</protein>
<comment type="caution">
    <text evidence="1">The sequence shown here is derived from an EMBL/GenBank/DDBJ whole genome shotgun (WGS) entry which is preliminary data.</text>
</comment>
<dbReference type="EMBL" id="LIUF01000008">
    <property type="protein sequence ID" value="KOX91606.1"/>
    <property type="molecule type" value="Genomic_DNA"/>
</dbReference>
<name>A0A0N0U951_9EURY</name>